<feature type="transmembrane region" description="Helical" evidence="6">
    <location>
        <begin position="178"/>
        <end position="199"/>
    </location>
</feature>
<evidence type="ECO:0000313" key="8">
    <source>
        <dbReference type="EMBL" id="SHK09436.1"/>
    </source>
</evidence>
<evidence type="ECO:0000259" key="7">
    <source>
        <dbReference type="Pfam" id="PF12698"/>
    </source>
</evidence>
<evidence type="ECO:0000313" key="9">
    <source>
        <dbReference type="Proteomes" id="UP000184386"/>
    </source>
</evidence>
<proteinExistence type="predicted"/>
<feature type="transmembrane region" description="Helical" evidence="6">
    <location>
        <begin position="287"/>
        <end position="309"/>
    </location>
</feature>
<evidence type="ECO:0000256" key="1">
    <source>
        <dbReference type="ARBA" id="ARBA00004651"/>
    </source>
</evidence>
<keyword evidence="3 6" id="KW-0812">Transmembrane</keyword>
<feature type="transmembrane region" description="Helical" evidence="6">
    <location>
        <begin position="219"/>
        <end position="239"/>
    </location>
</feature>
<dbReference type="InterPro" id="IPR051449">
    <property type="entry name" value="ABC-2_transporter_component"/>
</dbReference>
<keyword evidence="9" id="KW-1185">Reference proteome</keyword>
<dbReference type="STRING" id="1121322.SAMN02745136_01667"/>
<dbReference type="GO" id="GO:0005886">
    <property type="term" value="C:plasma membrane"/>
    <property type="evidence" value="ECO:0007669"/>
    <property type="project" value="UniProtKB-SubCell"/>
</dbReference>
<organism evidence="8 9">
    <name type="scientific">Anaerocolumna jejuensis DSM 15929</name>
    <dbReference type="NCBI Taxonomy" id="1121322"/>
    <lineage>
        <taxon>Bacteria</taxon>
        <taxon>Bacillati</taxon>
        <taxon>Bacillota</taxon>
        <taxon>Clostridia</taxon>
        <taxon>Lachnospirales</taxon>
        <taxon>Lachnospiraceae</taxon>
        <taxon>Anaerocolumna</taxon>
    </lineage>
</organism>
<protein>
    <submittedName>
        <fullName evidence="8">ABC-2 type transport system permease protein</fullName>
    </submittedName>
</protein>
<name>A0A1M6PN96_9FIRM</name>
<dbReference type="GO" id="GO:0140359">
    <property type="term" value="F:ABC-type transporter activity"/>
    <property type="evidence" value="ECO:0007669"/>
    <property type="project" value="InterPro"/>
</dbReference>
<keyword evidence="5 6" id="KW-0472">Membrane</keyword>
<dbReference type="OrthoDB" id="1771596at2"/>
<evidence type="ECO:0000256" key="4">
    <source>
        <dbReference type="ARBA" id="ARBA00022989"/>
    </source>
</evidence>
<keyword evidence="2" id="KW-1003">Cell membrane</keyword>
<dbReference type="Proteomes" id="UP000184386">
    <property type="component" value="Unassembled WGS sequence"/>
</dbReference>
<evidence type="ECO:0000256" key="5">
    <source>
        <dbReference type="ARBA" id="ARBA00023136"/>
    </source>
</evidence>
<gene>
    <name evidence="8" type="ORF">SAMN02745136_01667</name>
</gene>
<keyword evidence="4 6" id="KW-1133">Transmembrane helix</keyword>
<reference evidence="8 9" key="1">
    <citation type="submission" date="2016-11" db="EMBL/GenBank/DDBJ databases">
        <authorList>
            <person name="Jaros S."/>
            <person name="Januszkiewicz K."/>
            <person name="Wedrychowicz H."/>
        </authorList>
    </citation>
    <scope>NUCLEOTIDE SEQUENCE [LARGE SCALE GENOMIC DNA]</scope>
    <source>
        <strain evidence="8 9">DSM 15929</strain>
    </source>
</reference>
<sequence>MPWALIKNNFKLMFRNKWVIILMLVGPVFVIASLSSAFKAMLTSYTPADTFTAGYSLEAGSSWEGAMASIKEAAKENKIELREFSLDGTSSLKSVEDIFQRKEAAVFVEFNKGSYHIYKQKDMETEAGVMEYFLHQVVQSLKQADAGVGNGNGNGDRNGTSIRTVSLNTVPKPDSTDYYGIIYIVYFSWCSIIIMSPVFSSERKNRIVPRLKASPLSSFSLYLGKVLPCISLTMLLTFSSAALNTLLFGIKWGRLPGTLLVMACSVIAAALFSIFIYYLFGNMAVTVGVIFTLVWVAGFLGGSFETYFYSAVSDRLKELSPLYYINRTLVEYSTMGRSDYGTRCLLYLAVISITAFVGGLLLADGRGRKNQ</sequence>
<dbReference type="AlphaFoldDB" id="A0A1M6PN96"/>
<dbReference type="RefSeq" id="WP_073274752.1">
    <property type="nucleotide sequence ID" value="NZ_FRAC01000009.1"/>
</dbReference>
<dbReference type="PANTHER" id="PTHR30294:SF29">
    <property type="entry name" value="MULTIDRUG ABC TRANSPORTER PERMEASE YBHS-RELATED"/>
    <property type="match status" value="1"/>
</dbReference>
<dbReference type="PANTHER" id="PTHR30294">
    <property type="entry name" value="MEMBRANE COMPONENT OF ABC TRANSPORTER YHHJ-RELATED"/>
    <property type="match status" value="1"/>
</dbReference>
<dbReference type="InterPro" id="IPR013525">
    <property type="entry name" value="ABC2_TM"/>
</dbReference>
<accession>A0A1M6PN96</accession>
<evidence type="ECO:0000256" key="2">
    <source>
        <dbReference type="ARBA" id="ARBA00022475"/>
    </source>
</evidence>
<dbReference type="Pfam" id="PF12698">
    <property type="entry name" value="ABC2_membrane_3"/>
    <property type="match status" value="1"/>
</dbReference>
<dbReference type="EMBL" id="FRAC01000009">
    <property type="protein sequence ID" value="SHK09436.1"/>
    <property type="molecule type" value="Genomic_DNA"/>
</dbReference>
<feature type="domain" description="ABC-2 type transporter transmembrane" evidence="7">
    <location>
        <begin position="17"/>
        <end position="358"/>
    </location>
</feature>
<feature type="transmembrane region" description="Helical" evidence="6">
    <location>
        <begin position="345"/>
        <end position="363"/>
    </location>
</feature>
<evidence type="ECO:0000256" key="3">
    <source>
        <dbReference type="ARBA" id="ARBA00022692"/>
    </source>
</evidence>
<evidence type="ECO:0000256" key="6">
    <source>
        <dbReference type="SAM" id="Phobius"/>
    </source>
</evidence>
<comment type="subcellular location">
    <subcellularLocation>
        <location evidence="1">Cell membrane</location>
        <topology evidence="1">Multi-pass membrane protein</topology>
    </subcellularLocation>
</comment>
<feature type="transmembrane region" description="Helical" evidence="6">
    <location>
        <begin position="259"/>
        <end position="280"/>
    </location>
</feature>